<name>A0A843UVE5_COLES</name>
<evidence type="ECO:0000313" key="3">
    <source>
        <dbReference type="Proteomes" id="UP000652761"/>
    </source>
</evidence>
<dbReference type="EMBL" id="NMUH01000839">
    <property type="protein sequence ID" value="MQL85624.1"/>
    <property type="molecule type" value="Genomic_DNA"/>
</dbReference>
<feature type="region of interest" description="Disordered" evidence="1">
    <location>
        <begin position="190"/>
        <end position="212"/>
    </location>
</feature>
<dbReference type="AlphaFoldDB" id="A0A843UVE5"/>
<organism evidence="2 3">
    <name type="scientific">Colocasia esculenta</name>
    <name type="common">Wild taro</name>
    <name type="synonym">Arum esculentum</name>
    <dbReference type="NCBI Taxonomy" id="4460"/>
    <lineage>
        <taxon>Eukaryota</taxon>
        <taxon>Viridiplantae</taxon>
        <taxon>Streptophyta</taxon>
        <taxon>Embryophyta</taxon>
        <taxon>Tracheophyta</taxon>
        <taxon>Spermatophyta</taxon>
        <taxon>Magnoliopsida</taxon>
        <taxon>Liliopsida</taxon>
        <taxon>Araceae</taxon>
        <taxon>Aroideae</taxon>
        <taxon>Colocasieae</taxon>
        <taxon>Colocasia</taxon>
    </lineage>
</organism>
<comment type="caution">
    <text evidence="2">The sequence shown here is derived from an EMBL/GenBank/DDBJ whole genome shotgun (WGS) entry which is preliminary data.</text>
</comment>
<feature type="compositionally biased region" description="Basic and acidic residues" evidence="1">
    <location>
        <begin position="446"/>
        <end position="468"/>
    </location>
</feature>
<evidence type="ECO:0000256" key="1">
    <source>
        <dbReference type="SAM" id="MobiDB-lite"/>
    </source>
</evidence>
<protein>
    <submittedName>
        <fullName evidence="2">Uncharacterized protein</fullName>
    </submittedName>
</protein>
<gene>
    <name evidence="2" type="ORF">Taro_018146</name>
</gene>
<reference evidence="2" key="1">
    <citation type="submission" date="2017-07" db="EMBL/GenBank/DDBJ databases">
        <title>Taro Niue Genome Assembly and Annotation.</title>
        <authorList>
            <person name="Atibalentja N."/>
            <person name="Keating K."/>
            <person name="Fields C.J."/>
        </authorList>
    </citation>
    <scope>NUCLEOTIDE SEQUENCE</scope>
    <source>
        <strain evidence="2">Niue_2</strain>
        <tissue evidence="2">Leaf</tissue>
    </source>
</reference>
<accession>A0A843UVE5</accession>
<feature type="compositionally biased region" description="Low complexity" evidence="1">
    <location>
        <begin position="421"/>
        <end position="439"/>
    </location>
</feature>
<sequence>MNYYFNHNRTGVCTRRFAFEPVKEVGCLLAREREEDLIPEAEEEVVVRVEASSVDVPVVQEQQQEEEAVGVRVDDLVVSESRIEDIPPEHIEPVGQVSEADTPTSLVASILRNVLDSFTNTQGEQEDPSAANVPKVVAPGHNEAIQMEDAPIQGEQEILAEDVAPSYNVDVQMENAHGPGEHVVEKDAEFQGEHSASAPEGVVESTSDEGEVHVENVEPVVRASEKGNSVALEIPLLTRKPHRRLRQKKLKVNMKPIIDRLDAQGQILCSVESDIASIFISQSKAATEMGMVRNALRWVRSELGSIKDSVATLSNLIKAQCPAPSAPTPSVQQELGPNVEEVQPSGPSSKEPVGPVDDASGPSGPMESEVVPARADEDQVVAPEPHISSSLSTPAPPSPPSFSTAPPAPTTFKQPLPKHISSPTPFPSQSSSSPASSTSNPPPIVEHWEGREGYPKETQNTKDEMKDN</sequence>
<dbReference type="Proteomes" id="UP000652761">
    <property type="component" value="Unassembled WGS sequence"/>
</dbReference>
<feature type="region of interest" description="Disordered" evidence="1">
    <location>
        <begin position="321"/>
        <end position="468"/>
    </location>
</feature>
<dbReference type="OrthoDB" id="6768573at2759"/>
<proteinExistence type="predicted"/>
<keyword evidence="3" id="KW-1185">Reference proteome</keyword>
<evidence type="ECO:0000313" key="2">
    <source>
        <dbReference type="EMBL" id="MQL85624.1"/>
    </source>
</evidence>